<reference evidence="2 3" key="1">
    <citation type="journal article" date="2017" name="Int. J. Parasitol.">
        <title>The genome of the protozoan parasite Cystoisospora suis and a reverse vaccinology approach to identify vaccine candidates.</title>
        <authorList>
            <person name="Palmieri N."/>
            <person name="Shrestha A."/>
            <person name="Ruttkowski B."/>
            <person name="Beck T."/>
            <person name="Vogl C."/>
            <person name="Tomley F."/>
            <person name="Blake D.P."/>
            <person name="Joachim A."/>
        </authorList>
    </citation>
    <scope>NUCLEOTIDE SEQUENCE [LARGE SCALE GENOMIC DNA]</scope>
    <source>
        <strain evidence="2 3">Wien I</strain>
    </source>
</reference>
<protein>
    <submittedName>
        <fullName evidence="2">Uncharacterized protein</fullName>
    </submittedName>
</protein>
<evidence type="ECO:0000313" key="2">
    <source>
        <dbReference type="EMBL" id="PHJ24726.1"/>
    </source>
</evidence>
<comment type="caution">
    <text evidence="2">The sequence shown here is derived from an EMBL/GenBank/DDBJ whole genome shotgun (WGS) entry which is preliminary data.</text>
</comment>
<dbReference type="RefSeq" id="XP_067926398.1">
    <property type="nucleotide sequence ID" value="XM_068061631.1"/>
</dbReference>
<feature type="region of interest" description="Disordered" evidence="1">
    <location>
        <begin position="107"/>
        <end position="147"/>
    </location>
</feature>
<sequence length="342" mass="37836">MASHGSLKQKLSWALLSAKPCQRRKPSAPTHSGLHSRWRSSALATSECAEGCLRHPDFILDLVENLLSRATHLSCLNKTGSSIVQDLLQAATYRDLEAGPFATSCRSVESDQSLEQSSDTFEGDTTPGQAFEQLDSPAKGSASPSSRRMIADTGFRGNHISAVPEERILIGVERLLAGLQQVLDQQRLITLEARAVFEDYVGFMRERQSFSVPQKKREHSQEDRSRAGNCCSELPGDSSVRVPCLPASKDNCSQSVPTLTQSCHITDRPSLDSQLRLLKLCHTLVESMEKDARFKQEVKEELRHFARVGVFRAAVVAWLADPFLSQQQVLARDLQALSSRGY</sequence>
<evidence type="ECO:0000313" key="3">
    <source>
        <dbReference type="Proteomes" id="UP000221165"/>
    </source>
</evidence>
<accession>A0A2C6LD12</accession>
<organism evidence="2 3">
    <name type="scientific">Cystoisospora suis</name>
    <dbReference type="NCBI Taxonomy" id="483139"/>
    <lineage>
        <taxon>Eukaryota</taxon>
        <taxon>Sar</taxon>
        <taxon>Alveolata</taxon>
        <taxon>Apicomplexa</taxon>
        <taxon>Conoidasida</taxon>
        <taxon>Coccidia</taxon>
        <taxon>Eucoccidiorida</taxon>
        <taxon>Eimeriorina</taxon>
        <taxon>Sarcocystidae</taxon>
        <taxon>Cystoisospora</taxon>
    </lineage>
</organism>
<dbReference type="VEuPathDB" id="ToxoDB:CSUI_001425"/>
<feature type="region of interest" description="Disordered" evidence="1">
    <location>
        <begin position="209"/>
        <end position="230"/>
    </location>
</feature>
<name>A0A2C6LD12_9APIC</name>
<dbReference type="GeneID" id="94424842"/>
<feature type="compositionally biased region" description="Polar residues" evidence="1">
    <location>
        <begin position="107"/>
        <end position="120"/>
    </location>
</feature>
<dbReference type="EMBL" id="MIGC01000560">
    <property type="protein sequence ID" value="PHJ24726.1"/>
    <property type="molecule type" value="Genomic_DNA"/>
</dbReference>
<proteinExistence type="predicted"/>
<evidence type="ECO:0000256" key="1">
    <source>
        <dbReference type="SAM" id="MobiDB-lite"/>
    </source>
</evidence>
<gene>
    <name evidence="2" type="ORF">CSUI_001425</name>
</gene>
<keyword evidence="3" id="KW-1185">Reference proteome</keyword>
<dbReference type="AlphaFoldDB" id="A0A2C6LD12"/>
<dbReference type="Proteomes" id="UP000221165">
    <property type="component" value="Unassembled WGS sequence"/>
</dbReference>